<dbReference type="AlphaFoldDB" id="A0A5C1YIC1"/>
<gene>
    <name evidence="2" type="ORF">FLP10_15795</name>
</gene>
<dbReference type="NCBIfam" id="NF037959">
    <property type="entry name" value="MFS_SpdSyn"/>
    <property type="match status" value="1"/>
</dbReference>
<proteinExistence type="predicted"/>
<dbReference type="GO" id="GO:0006596">
    <property type="term" value="P:polyamine biosynthetic process"/>
    <property type="evidence" value="ECO:0007669"/>
    <property type="project" value="UniProtKB-KW"/>
</dbReference>
<evidence type="ECO:0000313" key="2">
    <source>
        <dbReference type="EMBL" id="QEO15721.1"/>
    </source>
</evidence>
<dbReference type="Gene3D" id="3.40.50.150">
    <property type="entry name" value="Vaccinia Virus protein VP39"/>
    <property type="match status" value="1"/>
</dbReference>
<keyword evidence="3" id="KW-1185">Reference proteome</keyword>
<name>A0A5C1YIC1_9MICO</name>
<reference evidence="2 3" key="1">
    <citation type="submission" date="2019-09" db="EMBL/GenBank/DDBJ databases">
        <title>Genome sequencing of strain KACC 19306.</title>
        <authorList>
            <person name="Heo J."/>
            <person name="Kim S.-J."/>
            <person name="Kim J.-S."/>
            <person name="Hong S.-B."/>
            <person name="Kwon S.-W."/>
        </authorList>
    </citation>
    <scope>NUCLEOTIDE SEQUENCE [LARGE SCALE GENOMIC DNA]</scope>
    <source>
        <strain evidence="2 3">KACC 19306</strain>
    </source>
</reference>
<dbReference type="EMBL" id="CP043505">
    <property type="protein sequence ID" value="QEO15721.1"/>
    <property type="molecule type" value="Genomic_DNA"/>
</dbReference>
<dbReference type="KEGG" id="ail:FLP10_15795"/>
<dbReference type="OrthoDB" id="8221452at2"/>
<evidence type="ECO:0000313" key="3">
    <source>
        <dbReference type="Proteomes" id="UP000324678"/>
    </source>
</evidence>
<dbReference type="InterPro" id="IPR029063">
    <property type="entry name" value="SAM-dependent_MTases_sf"/>
</dbReference>
<dbReference type="SUPFAM" id="SSF53335">
    <property type="entry name" value="S-adenosyl-L-methionine-dependent methyltransferases"/>
    <property type="match status" value="1"/>
</dbReference>
<organism evidence="2 3">
    <name type="scientific">Agromyces intestinalis</name>
    <dbReference type="NCBI Taxonomy" id="2592652"/>
    <lineage>
        <taxon>Bacteria</taxon>
        <taxon>Bacillati</taxon>
        <taxon>Actinomycetota</taxon>
        <taxon>Actinomycetes</taxon>
        <taxon>Micrococcales</taxon>
        <taxon>Microbacteriaceae</taxon>
        <taxon>Agromyces</taxon>
    </lineage>
</organism>
<evidence type="ECO:0000256" key="1">
    <source>
        <dbReference type="ARBA" id="ARBA00023115"/>
    </source>
</evidence>
<dbReference type="PANTHER" id="PTHR43317">
    <property type="entry name" value="THERMOSPERMINE SYNTHASE ACAULIS5"/>
    <property type="match status" value="1"/>
</dbReference>
<dbReference type="PANTHER" id="PTHR43317:SF1">
    <property type="entry name" value="THERMOSPERMINE SYNTHASE ACAULIS5"/>
    <property type="match status" value="1"/>
</dbReference>
<keyword evidence="1" id="KW-0620">Polyamine biosynthesis</keyword>
<dbReference type="Proteomes" id="UP000324678">
    <property type="component" value="Chromosome"/>
</dbReference>
<sequence length="232" mass="24323">MNPLDPLDLQLEYVRLAAGIVDGCVAPRRPLRVLHLGGGALSLPRYVGVMRPGSTQHVVELHQDLLDFVLDALPLPQGVELTVEFGDAREAVERAARADGGYDVAIIDVFSGALAPRHLSTLEFLQQLDLLLAPDAIVIANTLATRDLAFSREVAATLAEFRPNVIALAFPGVIEGASLGNVVLAASAAPLDGERARAAADHGPRPIALLDGAALDAFIADASARHDADPTG</sequence>
<accession>A0A5C1YIC1</accession>
<protein>
    <recommendedName>
        <fullName evidence="4">SAM-dependent methyltransferase</fullName>
    </recommendedName>
</protein>
<evidence type="ECO:0008006" key="4">
    <source>
        <dbReference type="Google" id="ProtNLM"/>
    </source>
</evidence>